<evidence type="ECO:0000256" key="1">
    <source>
        <dbReference type="ARBA" id="ARBA00022614"/>
    </source>
</evidence>
<dbReference type="AlphaFoldDB" id="A0A0L8HGY1"/>
<dbReference type="PANTHER" id="PTHR31994">
    <property type="entry name" value="LEUCINE-RICH REPEAT-CONTAINING PROTEIN 42"/>
    <property type="match status" value="1"/>
</dbReference>
<name>A0A0L8HGY1_OCTBM</name>
<accession>A0A0L8HGY1</accession>
<sequence length="289" mass="32934">MSAGSPANCERFSWQSVPSLLSLCINFVADNLDLVESFQHFPDLLGKEIFLAAERNEQFAQPDSTVIQRLELFSTAFSTEFLQSLYLSREHLLVNYLSDDFLLFAGVQSLNLSHCGLSDDHEILYKLSCFTNLNTLSLQDNALTSRGLQKLTLPLRMFNRGPKLLKALDLSENPELTIHGIRYLKAYPLLCVLNLSNTAISKNDTKLQLLSMRVCIPEEGVSGGLDSCFRLQTEGWASNVINTWLTWYNNKSKRPRLGENSFYSKQRLKFRLTKCESYAKPRYQLVLKK</sequence>
<proteinExistence type="predicted"/>
<dbReference type="Gene3D" id="3.80.10.10">
    <property type="entry name" value="Ribonuclease Inhibitor"/>
    <property type="match status" value="1"/>
</dbReference>
<protein>
    <recommendedName>
        <fullName evidence="4">Leucine-rich repeat-containing protein 42</fullName>
    </recommendedName>
</protein>
<dbReference type="EMBL" id="KQ418176">
    <property type="protein sequence ID" value="KOF88497.1"/>
    <property type="molecule type" value="Genomic_DNA"/>
</dbReference>
<dbReference type="KEGG" id="obi:106870736"/>
<evidence type="ECO:0000256" key="2">
    <source>
        <dbReference type="ARBA" id="ARBA00022737"/>
    </source>
</evidence>
<reference evidence="3" key="1">
    <citation type="submission" date="2015-07" db="EMBL/GenBank/DDBJ databases">
        <title>MeaNS - Measles Nucleotide Surveillance Program.</title>
        <authorList>
            <person name="Tran T."/>
            <person name="Druce J."/>
        </authorList>
    </citation>
    <scope>NUCLEOTIDE SEQUENCE</scope>
    <source>
        <strain evidence="3">UCB-OBI-ISO-001</strain>
        <tissue evidence="3">Gonad</tissue>
    </source>
</reference>
<dbReference type="InterPro" id="IPR032675">
    <property type="entry name" value="LRR_dom_sf"/>
</dbReference>
<gene>
    <name evidence="3" type="ORF">OCBIM_22014776mg</name>
</gene>
<organism evidence="3">
    <name type="scientific">Octopus bimaculoides</name>
    <name type="common">California two-spotted octopus</name>
    <dbReference type="NCBI Taxonomy" id="37653"/>
    <lineage>
        <taxon>Eukaryota</taxon>
        <taxon>Metazoa</taxon>
        <taxon>Spiralia</taxon>
        <taxon>Lophotrochozoa</taxon>
        <taxon>Mollusca</taxon>
        <taxon>Cephalopoda</taxon>
        <taxon>Coleoidea</taxon>
        <taxon>Octopodiformes</taxon>
        <taxon>Octopoda</taxon>
        <taxon>Incirrata</taxon>
        <taxon>Octopodidae</taxon>
        <taxon>Octopus</taxon>
    </lineage>
</organism>
<dbReference type="OMA" id="KFIATHA"/>
<keyword evidence="2" id="KW-0677">Repeat</keyword>
<evidence type="ECO:0008006" key="4">
    <source>
        <dbReference type="Google" id="ProtNLM"/>
    </source>
</evidence>
<dbReference type="InterPro" id="IPR039631">
    <property type="entry name" value="LRRC42"/>
</dbReference>
<dbReference type="PANTHER" id="PTHR31994:SF3">
    <property type="entry name" value="LEUCINE-RICH REPEAT-CONTAINING PROTEIN 42"/>
    <property type="match status" value="1"/>
</dbReference>
<dbReference type="OrthoDB" id="120976at2759"/>
<dbReference type="SUPFAM" id="SSF52047">
    <property type="entry name" value="RNI-like"/>
    <property type="match status" value="1"/>
</dbReference>
<keyword evidence="1" id="KW-0433">Leucine-rich repeat</keyword>
<evidence type="ECO:0000313" key="3">
    <source>
        <dbReference type="EMBL" id="KOF88497.1"/>
    </source>
</evidence>